<dbReference type="AlphaFoldDB" id="A0A6J6A6W1"/>
<proteinExistence type="predicted"/>
<evidence type="ECO:0000313" key="1">
    <source>
        <dbReference type="EMBL" id="CAB4347463.1"/>
    </source>
</evidence>
<dbReference type="EMBL" id="CAESAO010000222">
    <property type="protein sequence ID" value="CAB4347463.1"/>
    <property type="molecule type" value="Genomic_DNA"/>
</dbReference>
<accession>A0A6J6A6W1</accession>
<name>A0A6J6A6W1_9ZZZZ</name>
<organism evidence="1">
    <name type="scientific">freshwater metagenome</name>
    <dbReference type="NCBI Taxonomy" id="449393"/>
    <lineage>
        <taxon>unclassified sequences</taxon>
        <taxon>metagenomes</taxon>
        <taxon>ecological metagenomes</taxon>
    </lineage>
</organism>
<reference evidence="1" key="1">
    <citation type="submission" date="2020-05" db="EMBL/GenBank/DDBJ databases">
        <authorList>
            <person name="Chiriac C."/>
            <person name="Salcher M."/>
            <person name="Ghai R."/>
            <person name="Kavagutti S V."/>
        </authorList>
    </citation>
    <scope>NUCLEOTIDE SEQUENCE</scope>
</reference>
<protein>
    <submittedName>
        <fullName evidence="1">Unannotated protein</fullName>
    </submittedName>
</protein>
<gene>
    <name evidence="1" type="ORF">UFOPK3522_01697</name>
</gene>
<sequence length="79" mass="8432">MKSERPGVARWNRWWPHGVITANTKIAVISAELTAEIARVFGLRHISSISRKTASAAIIVTASVPTCASGRPSESTATT</sequence>